<reference evidence="2 3" key="1">
    <citation type="submission" date="2017-08" db="EMBL/GenBank/DDBJ databases">
        <title>Infants hospitalized years apart are colonized by the same room-sourced microbial strains.</title>
        <authorList>
            <person name="Brooks B."/>
            <person name="Olm M.R."/>
            <person name="Firek B.A."/>
            <person name="Baker R."/>
            <person name="Thomas B.C."/>
            <person name="Morowitz M.J."/>
            <person name="Banfield J.F."/>
        </authorList>
    </citation>
    <scope>NUCLEOTIDE SEQUENCE [LARGE SCALE GENOMIC DNA]</scope>
    <source>
        <strain evidence="2">S2_005_003_R2_43</strain>
    </source>
</reference>
<proteinExistence type="predicted"/>
<evidence type="ECO:0000313" key="3">
    <source>
        <dbReference type="Proteomes" id="UP000249577"/>
    </source>
</evidence>
<sequence>MTEEVGEPEGPKPKKRAPPASPETIAETGRLYETTDLTVREISGRVGVAQSSVCRMAKNHGWRRPEADKRRKLVEALRRKVGREIAAAERAIEADGDAGASARTLASLVRTLRELAKYDEDLARSRDEGREDQNDVLADPDALRDALADRLEKLRSERDG</sequence>
<dbReference type="EMBL" id="QFPN01000003">
    <property type="protein sequence ID" value="PZQ16983.1"/>
    <property type="molecule type" value="Genomic_DNA"/>
</dbReference>
<gene>
    <name evidence="2" type="ORF">DI565_06230</name>
</gene>
<evidence type="ECO:0000313" key="2">
    <source>
        <dbReference type="EMBL" id="PZQ16983.1"/>
    </source>
</evidence>
<dbReference type="AlphaFoldDB" id="A0A2W5MHG4"/>
<feature type="region of interest" description="Disordered" evidence="1">
    <location>
        <begin position="120"/>
        <end position="142"/>
    </location>
</feature>
<dbReference type="Proteomes" id="UP000249577">
    <property type="component" value="Unassembled WGS sequence"/>
</dbReference>
<organism evidence="2 3">
    <name type="scientific">Ancylobacter novellus</name>
    <name type="common">Thiobacillus novellus</name>
    <dbReference type="NCBI Taxonomy" id="921"/>
    <lineage>
        <taxon>Bacteria</taxon>
        <taxon>Pseudomonadati</taxon>
        <taxon>Pseudomonadota</taxon>
        <taxon>Alphaproteobacteria</taxon>
        <taxon>Hyphomicrobiales</taxon>
        <taxon>Xanthobacteraceae</taxon>
        <taxon>Ancylobacter</taxon>
    </lineage>
</organism>
<feature type="compositionally biased region" description="Basic and acidic residues" evidence="1">
    <location>
        <begin position="120"/>
        <end position="133"/>
    </location>
</feature>
<evidence type="ECO:0000256" key="1">
    <source>
        <dbReference type="SAM" id="MobiDB-lite"/>
    </source>
</evidence>
<accession>A0A2W5MHG4</accession>
<name>A0A2W5MHG4_ANCNO</name>
<comment type="caution">
    <text evidence="2">The sequence shown here is derived from an EMBL/GenBank/DDBJ whole genome shotgun (WGS) entry which is preliminary data.</text>
</comment>
<feature type="region of interest" description="Disordered" evidence="1">
    <location>
        <begin position="1"/>
        <end position="32"/>
    </location>
</feature>
<protein>
    <submittedName>
        <fullName evidence="2">Uncharacterized protein</fullName>
    </submittedName>
</protein>